<gene>
    <name evidence="1" type="ORF">USDA257_c41320</name>
</gene>
<dbReference type="EMBL" id="CP003563">
    <property type="protein sequence ID" value="AFL52673.1"/>
    <property type="molecule type" value="Genomic_DNA"/>
</dbReference>
<dbReference type="Proteomes" id="UP000006180">
    <property type="component" value="Chromosome"/>
</dbReference>
<protein>
    <submittedName>
        <fullName evidence="1">Uncharacterized protein</fullName>
    </submittedName>
</protein>
<proteinExistence type="predicted"/>
<dbReference type="KEGG" id="sfd:USDA257_c41320"/>
<dbReference type="HOGENOM" id="CLU_1694349_0_0_5"/>
<dbReference type="AlphaFoldDB" id="I3X9W7"/>
<sequence length="155" mass="16858">MPVVRRLSSPVPGISLPRPCRLVKGCRGPAASYNRLNTAAMRQLRPANGSIAQRRRLTRILVAILSQAAPSFLALPVPQGTPKRKRLVQSRCKSEACGSARDTRARGFRAVDQHRALVVSFSFTILFYKSSGTRAGENLAAAEFGGNAIRGRLFL</sequence>
<accession>I3X9W7</accession>
<evidence type="ECO:0000313" key="2">
    <source>
        <dbReference type="Proteomes" id="UP000006180"/>
    </source>
</evidence>
<dbReference type="PATRIC" id="fig|1185652.3.peg.4291"/>
<evidence type="ECO:0000313" key="1">
    <source>
        <dbReference type="EMBL" id="AFL52673.1"/>
    </source>
</evidence>
<name>I3X9W7_SINF2</name>
<dbReference type="STRING" id="1185652.USDA257_c41320"/>
<organism evidence="1 2">
    <name type="scientific">Sinorhizobium fredii (strain USDA 257)</name>
    <dbReference type="NCBI Taxonomy" id="1185652"/>
    <lineage>
        <taxon>Bacteria</taxon>
        <taxon>Pseudomonadati</taxon>
        <taxon>Pseudomonadota</taxon>
        <taxon>Alphaproteobacteria</taxon>
        <taxon>Hyphomicrobiales</taxon>
        <taxon>Rhizobiaceae</taxon>
        <taxon>Sinorhizobium/Ensifer group</taxon>
        <taxon>Sinorhizobium</taxon>
    </lineage>
</organism>
<reference evidence="1 2" key="1">
    <citation type="journal article" date="2012" name="J. Bacteriol.">
        <title>Complete genome sequence of the broad-host-range strain Sinorhizobium fredii USDA257.</title>
        <authorList>
            <person name="Schuldes J."/>
            <person name="Rodriguez Orbegoso M."/>
            <person name="Schmeisser C."/>
            <person name="Krishnan H.B."/>
            <person name="Daniel R."/>
            <person name="Streit W.R."/>
        </authorList>
    </citation>
    <scope>NUCLEOTIDE SEQUENCE [LARGE SCALE GENOMIC DNA]</scope>
    <source>
        <strain evidence="1 2">USDA 257</strain>
    </source>
</reference>